<dbReference type="Gene3D" id="1.10.101.10">
    <property type="entry name" value="PGBD-like superfamily/PGBD"/>
    <property type="match status" value="2"/>
</dbReference>
<proteinExistence type="inferred from homology"/>
<evidence type="ECO:0000256" key="2">
    <source>
        <dbReference type="ARBA" id="ARBA00023157"/>
    </source>
</evidence>
<dbReference type="SUPFAM" id="SSF47090">
    <property type="entry name" value="PGBD-like"/>
    <property type="match status" value="2"/>
</dbReference>
<feature type="domain" description="Peptidase C1A papain C-terminal" evidence="3">
    <location>
        <begin position="75"/>
        <end position="290"/>
    </location>
</feature>
<gene>
    <name evidence="4" type="ORF">NF557_13160</name>
</gene>
<dbReference type="InterPro" id="IPR013128">
    <property type="entry name" value="Peptidase_C1A"/>
</dbReference>
<evidence type="ECO:0000313" key="5">
    <source>
        <dbReference type="Proteomes" id="UP001056535"/>
    </source>
</evidence>
<dbReference type="Pfam" id="PF00112">
    <property type="entry name" value="Peptidase_C1"/>
    <property type="match status" value="1"/>
</dbReference>
<dbReference type="InterPro" id="IPR039417">
    <property type="entry name" value="Peptidase_C1A_papain-like"/>
</dbReference>
<protein>
    <submittedName>
        <fullName evidence="4">Peptidoglycan-binding protein</fullName>
    </submittedName>
</protein>
<organism evidence="4 5">
    <name type="scientific">Ornithinimicrobium cryptoxanthini</name>
    <dbReference type="NCBI Taxonomy" id="2934161"/>
    <lineage>
        <taxon>Bacteria</taxon>
        <taxon>Bacillati</taxon>
        <taxon>Actinomycetota</taxon>
        <taxon>Actinomycetes</taxon>
        <taxon>Micrococcales</taxon>
        <taxon>Ornithinimicrobiaceae</taxon>
        <taxon>Ornithinimicrobium</taxon>
    </lineage>
</organism>
<dbReference type="Pfam" id="PF01471">
    <property type="entry name" value="PG_binding_1"/>
    <property type="match status" value="2"/>
</dbReference>
<accession>A0ABY4YFK0</accession>
<dbReference type="EMBL" id="CP099490">
    <property type="protein sequence ID" value="USQ75553.1"/>
    <property type="molecule type" value="Genomic_DNA"/>
</dbReference>
<dbReference type="SUPFAM" id="SSF54001">
    <property type="entry name" value="Cysteine proteinases"/>
    <property type="match status" value="1"/>
</dbReference>
<name>A0ABY4YFK0_9MICO</name>
<evidence type="ECO:0000259" key="3">
    <source>
        <dbReference type="SMART" id="SM00645"/>
    </source>
</evidence>
<dbReference type="InterPro" id="IPR025661">
    <property type="entry name" value="Pept_asp_AS"/>
</dbReference>
<reference evidence="4" key="1">
    <citation type="submission" date="2022-06" db="EMBL/GenBank/DDBJ databases">
        <title>Ornithinimicrobium JY.X270.</title>
        <authorList>
            <person name="Huang Y."/>
        </authorList>
    </citation>
    <scope>NUCLEOTIDE SEQUENCE</scope>
    <source>
        <strain evidence="4">JY.X270</strain>
    </source>
</reference>
<dbReference type="PROSITE" id="PS00639">
    <property type="entry name" value="THIOL_PROTEASE_HIS"/>
    <property type="match status" value="1"/>
</dbReference>
<dbReference type="PANTHER" id="PTHR12411">
    <property type="entry name" value="CYSTEINE PROTEASE FAMILY C1-RELATED"/>
    <property type="match status" value="1"/>
</dbReference>
<dbReference type="SMART" id="SM00645">
    <property type="entry name" value="Pept_C1"/>
    <property type="match status" value="1"/>
</dbReference>
<evidence type="ECO:0000256" key="1">
    <source>
        <dbReference type="ARBA" id="ARBA00008455"/>
    </source>
</evidence>
<dbReference type="Gene3D" id="3.90.70.10">
    <property type="entry name" value="Cysteine proteinases"/>
    <property type="match status" value="1"/>
</dbReference>
<dbReference type="InterPro" id="IPR038765">
    <property type="entry name" value="Papain-like_cys_pep_sf"/>
</dbReference>
<comment type="similarity">
    <text evidence="1">Belongs to the peptidase C1 family.</text>
</comment>
<keyword evidence="5" id="KW-1185">Reference proteome</keyword>
<dbReference type="Proteomes" id="UP001056535">
    <property type="component" value="Chromosome"/>
</dbReference>
<dbReference type="PROSITE" id="PS00640">
    <property type="entry name" value="THIOL_PROTEASE_ASN"/>
    <property type="match status" value="1"/>
</dbReference>
<dbReference type="InterPro" id="IPR025660">
    <property type="entry name" value="Pept_his_AS"/>
</dbReference>
<dbReference type="RefSeq" id="WP_252619979.1">
    <property type="nucleotide sequence ID" value="NZ_CP099490.1"/>
</dbReference>
<dbReference type="CDD" id="cd02248">
    <property type="entry name" value="Peptidase_C1A"/>
    <property type="match status" value="1"/>
</dbReference>
<dbReference type="InterPro" id="IPR036366">
    <property type="entry name" value="PGBDSf"/>
</dbReference>
<dbReference type="InterPro" id="IPR000668">
    <property type="entry name" value="Peptidase_C1A_C"/>
</dbReference>
<sequence length="432" mass="45938">MALTIGPEDVRQALGASEGGWQVKRLSAATQLQVLDPVHRLGYVPGPGAPTLEESESVAARHAKSAAASADWAGAPTKVDWRARNGGNYVTGIRDQAGCGSCVAFGVVAAVESMVRIGGGNPNLKPNLSEAQLFFCYGPQTYAGTCPEGGWWPEPALDAMRAGLTDESRYPYSDADQPCAVPSDWRHKVTRITGWQVLSSPAAIKAHLASVGPVVACFTVYEDFYFYGSGVYHRVTGDLIGGHCICVVGYDDGQRCWIVKNSWGGSWGESGFVRFAYGNCGIDDMMWAIDQAVVTTLKPWPTVKRGARGDSVRSLQHLLRARGQTPSVDGDFGAGTEKAVRAHQKVRNLTIDGVVGPRTWGVLVVTVRRGSRGEAVKAVQAQLKVRGVPIVVDGAFGAATQRAVKDFQTSVGAEPDGVVGAFSWQALVSGMK</sequence>
<dbReference type="InterPro" id="IPR002477">
    <property type="entry name" value="Peptidoglycan-bd-like"/>
</dbReference>
<evidence type="ECO:0000313" key="4">
    <source>
        <dbReference type="EMBL" id="USQ75553.1"/>
    </source>
</evidence>
<keyword evidence="2" id="KW-1015">Disulfide bond</keyword>
<dbReference type="InterPro" id="IPR036365">
    <property type="entry name" value="PGBD-like_sf"/>
</dbReference>